<dbReference type="AlphaFoldDB" id="A0A4Z0FDD2"/>
<name>A0A4Z0FDD2_9GAMM</name>
<dbReference type="CDD" id="cd02440">
    <property type="entry name" value="AdoMet_MTases"/>
    <property type="match status" value="1"/>
</dbReference>
<dbReference type="Pfam" id="PF06962">
    <property type="entry name" value="rRNA_methylase"/>
    <property type="match status" value="1"/>
</dbReference>
<accession>A0A4Z0FDD2</accession>
<organism evidence="1 2">
    <name type="scientific">Candidatus Macondimonas diazotrophica</name>
    <dbReference type="NCBI Taxonomy" id="2305248"/>
    <lineage>
        <taxon>Bacteria</taxon>
        <taxon>Pseudomonadati</taxon>
        <taxon>Pseudomonadota</taxon>
        <taxon>Gammaproteobacteria</taxon>
        <taxon>Chromatiales</taxon>
        <taxon>Ectothiorhodospiraceae</taxon>
        <taxon>Candidatus Macondimonas</taxon>
    </lineage>
</organism>
<dbReference type="GO" id="GO:0032259">
    <property type="term" value="P:methylation"/>
    <property type="evidence" value="ECO:0007669"/>
    <property type="project" value="UniProtKB-KW"/>
</dbReference>
<evidence type="ECO:0000313" key="1">
    <source>
        <dbReference type="EMBL" id="TFZ83759.1"/>
    </source>
</evidence>
<dbReference type="EMBL" id="SRIO01000002">
    <property type="protein sequence ID" value="TFZ83759.1"/>
    <property type="molecule type" value="Genomic_DNA"/>
</dbReference>
<dbReference type="PANTHER" id="PTHR35276">
    <property type="entry name" value="S-ADENOSYL-L-METHIONINE-DEPENDENT METHYLTRANSFERASES SUPERFAMILY PROTEIN"/>
    <property type="match status" value="1"/>
</dbReference>
<protein>
    <submittedName>
        <fullName evidence="1">Methyltransferase domain-containing protein</fullName>
    </submittedName>
</protein>
<comment type="caution">
    <text evidence="1">The sequence shown here is derived from an EMBL/GenBank/DDBJ whole genome shotgun (WGS) entry which is preliminary data.</text>
</comment>
<keyword evidence="2" id="KW-1185">Reference proteome</keyword>
<keyword evidence="1" id="KW-0489">Methyltransferase</keyword>
<sequence>MCTVMPPDSPRPEALIRAVHRRLATWVQPGDVALDATCGNGHDTVHLARLVSAHGQVHAIDIQPEAIAETRARLLSSNLAARVRLHQGNHACLPDLLPPELRGQLQIAVFNLGYRPGSNHCIITRPTTTLMALQACTQWLSDNGAISIMAYPGHPGGDLEAHAVARWSECLPERDWRVWWTCPPSKRRPAPRWAWISRATLDPREVELGPK</sequence>
<gene>
    <name evidence="1" type="ORF">E4680_01900</name>
</gene>
<keyword evidence="1" id="KW-0808">Transferase</keyword>
<dbReference type="PANTHER" id="PTHR35276:SF1">
    <property type="entry name" value="TRNA (MNM(5)S(2)U34)-METHYLTRANSFERASE, CHLOROPLASTIC"/>
    <property type="match status" value="1"/>
</dbReference>
<dbReference type="InterPro" id="IPR029063">
    <property type="entry name" value="SAM-dependent_MTases_sf"/>
</dbReference>
<dbReference type="Gene3D" id="3.40.50.150">
    <property type="entry name" value="Vaccinia Virus protein VP39"/>
    <property type="match status" value="1"/>
</dbReference>
<dbReference type="GO" id="GO:0008168">
    <property type="term" value="F:methyltransferase activity"/>
    <property type="evidence" value="ECO:0007669"/>
    <property type="project" value="UniProtKB-KW"/>
</dbReference>
<dbReference type="OrthoDB" id="9792989at2"/>
<proteinExistence type="predicted"/>
<dbReference type="InterPro" id="IPR010719">
    <property type="entry name" value="MnmM_MeTrfase"/>
</dbReference>
<dbReference type="Proteomes" id="UP000297890">
    <property type="component" value="Unassembled WGS sequence"/>
</dbReference>
<dbReference type="SUPFAM" id="SSF53335">
    <property type="entry name" value="S-adenosyl-L-methionine-dependent methyltransferases"/>
    <property type="match status" value="1"/>
</dbReference>
<evidence type="ECO:0000313" key="2">
    <source>
        <dbReference type="Proteomes" id="UP000297890"/>
    </source>
</evidence>
<reference evidence="1 2" key="1">
    <citation type="journal article" date="2019" name="ISME J.">
        <title>Candidatus Macondimonas diazotrophica, a novel gammaproteobacterial genus dominating crude-oil-contaminated coastal sediments.</title>
        <authorList>
            <person name="Karthikeyan S."/>
            <person name="Konstantinidis K."/>
        </authorList>
    </citation>
    <scope>NUCLEOTIDE SEQUENCE [LARGE SCALE GENOMIC DNA]</scope>
    <source>
        <strain evidence="1 2">KTK01</strain>
    </source>
</reference>